<dbReference type="EMBL" id="SMOG01000009">
    <property type="protein sequence ID" value="TDF73056.1"/>
    <property type="molecule type" value="Genomic_DNA"/>
</dbReference>
<name>A0AC61QJ93_9BACT</name>
<evidence type="ECO:0000313" key="2">
    <source>
        <dbReference type="Proteomes" id="UP000294588"/>
    </source>
</evidence>
<reference evidence="1" key="1">
    <citation type="submission" date="2019-03" db="EMBL/GenBank/DDBJ databases">
        <title>Candidatus Syntrophosphaera thermopropionivorans: a novel player in syntrophic propionate oxidation during anaerobic digestion.</title>
        <authorList>
            <person name="Dyksma S."/>
        </authorList>
    </citation>
    <scope>NUCLEOTIDE SEQUENCE</scope>
    <source>
        <strain evidence="1">W5</strain>
    </source>
</reference>
<dbReference type="Proteomes" id="UP000294588">
    <property type="component" value="Unassembled WGS sequence"/>
</dbReference>
<proteinExistence type="predicted"/>
<accession>A0AC61QJ93</accession>
<gene>
    <name evidence="1" type="ORF">E0946_04050</name>
</gene>
<evidence type="ECO:0000313" key="1">
    <source>
        <dbReference type="EMBL" id="TDF73056.1"/>
    </source>
</evidence>
<organism evidence="1 2">
    <name type="scientific">Candidatus Syntrophosphaera thermopropionivorans</name>
    <dbReference type="NCBI Taxonomy" id="2593015"/>
    <lineage>
        <taxon>Bacteria</taxon>
        <taxon>Pseudomonadati</taxon>
        <taxon>Candidatus Cloacimonadota</taxon>
        <taxon>Candidatus Cloacimonadia</taxon>
        <taxon>Candidatus Cloacimonadales</taxon>
        <taxon>Candidatus Cloacimonadaceae</taxon>
        <taxon>Candidatus Syntrophosphaera</taxon>
    </lineage>
</organism>
<keyword evidence="2" id="KW-1185">Reference proteome</keyword>
<protein>
    <submittedName>
        <fullName evidence="1">Mechanosensitive ion channel family protein</fullName>
    </submittedName>
</protein>
<comment type="caution">
    <text evidence="1">The sequence shown here is derived from an EMBL/GenBank/DDBJ whole genome shotgun (WGS) entry which is preliminary data.</text>
</comment>
<sequence length="271" mass="30509">MNLVEIFHQYLTPERLNTVIRVILTLAIGIPLIIFVRKLVQKLVRNRLSPQSEQLVVRIVYYSLALILVVMVLNEFGFKVSALLGAAGIIGIAVGFASQTSISNIISGIFLISEKPFVIGDVIEVGSIIGEIQSIDLLSLKLKTADNKFVRVPNETVIKTEVINLTRFPARRVDIKITVSYKENLKKVQELLIKIAEEEPKALKEPQAIVRVDSFGDSGIDFIFGVWGKTSELFSLKTEIMMRIKETFEAENIEIPYPHIILYADEKNRKN</sequence>